<protein>
    <submittedName>
        <fullName evidence="1">Uncharacterized protein</fullName>
    </submittedName>
</protein>
<dbReference type="Proteomes" id="UP000501648">
    <property type="component" value="Chromosome"/>
</dbReference>
<accession>A0A6M3ZXL3</accession>
<dbReference type="EMBL" id="CP008956">
    <property type="protein sequence ID" value="QJQ03415.1"/>
    <property type="molecule type" value="Genomic_DNA"/>
</dbReference>
<evidence type="ECO:0000313" key="1">
    <source>
        <dbReference type="EMBL" id="QJQ03415.1"/>
    </source>
</evidence>
<dbReference type="RefSeq" id="WP_017454930.1">
    <property type="nucleotide sequence ID" value="NZ_CP008956.1"/>
</dbReference>
<name>A0A6M3ZXL3_9BURK</name>
<sequence length="92" mass="10627">MNLAGRHTTFDMKSIPSREWSRFKLFFYALRADRQLERTISDTFSSPPKGVMHTYELTIEPHRINLTGKLLFQDVVGMVHNQLVGCFPNGVE</sequence>
<gene>
    <name evidence="1" type="ORF">C798_25220</name>
</gene>
<reference evidence="1 2" key="1">
    <citation type="journal article" date="2012" name="J. Bacteriol.">
        <title>Genome sequence of the pathogenic Herbaspirillum seropedicae strain Os34, isolated from rice roots.</title>
        <authorList>
            <person name="Ye W."/>
            <person name="Ye S."/>
            <person name="Liu J."/>
            <person name="Chang S."/>
            <person name="Chen M."/>
            <person name="Zhu B."/>
            <person name="Guo L."/>
            <person name="An Q."/>
        </authorList>
    </citation>
    <scope>NUCLEOTIDE SEQUENCE [LARGE SCALE GENOMIC DNA]</scope>
    <source>
        <strain evidence="1 2">Os34</strain>
    </source>
</reference>
<evidence type="ECO:0000313" key="2">
    <source>
        <dbReference type="Proteomes" id="UP000501648"/>
    </source>
</evidence>
<dbReference type="AlphaFoldDB" id="A0A6M3ZXL3"/>
<organism evidence="1 2">
    <name type="scientific">Herbaspirillum rubrisubalbicans Os34</name>
    <dbReference type="NCBI Taxonomy" id="1235827"/>
    <lineage>
        <taxon>Bacteria</taxon>
        <taxon>Pseudomonadati</taxon>
        <taxon>Pseudomonadota</taxon>
        <taxon>Betaproteobacteria</taxon>
        <taxon>Burkholderiales</taxon>
        <taxon>Oxalobacteraceae</taxon>
        <taxon>Herbaspirillum</taxon>
    </lineage>
</organism>
<proteinExistence type="predicted"/>